<name>A0A6M4KYB8_9BACT</name>
<evidence type="ECO:0000313" key="1">
    <source>
        <dbReference type="EMBL" id="QJR75683.1"/>
    </source>
</evidence>
<sequence>MIYKDLLQMLVDPLSNFYLYYSLEKNDGTAVSERVQVSEACWHSSGLLLRNSSV</sequence>
<accession>A0A6M4KYB8</accession>
<dbReference type="Proteomes" id="UP000500949">
    <property type="component" value="Chromosome"/>
</dbReference>
<gene>
    <name evidence="1" type="ORF">GKD17_04425</name>
</gene>
<reference evidence="1 2" key="1">
    <citation type="submission" date="2019-11" db="EMBL/GenBank/DDBJ databases">
        <title>Complete genome sequence of Bacteroides dorei DSM 17855.</title>
        <authorList>
            <person name="Russell J.T."/>
        </authorList>
    </citation>
    <scope>NUCLEOTIDE SEQUENCE [LARGE SCALE GENOMIC DNA]</scope>
    <source>
        <strain evidence="1 2">DSM 17855</strain>
    </source>
</reference>
<protein>
    <submittedName>
        <fullName evidence="1">Uncharacterized protein</fullName>
    </submittedName>
</protein>
<dbReference type="EMBL" id="CP046176">
    <property type="protein sequence ID" value="QJR75683.1"/>
    <property type="molecule type" value="Genomic_DNA"/>
</dbReference>
<proteinExistence type="predicted"/>
<dbReference type="AlphaFoldDB" id="A0A6M4KYB8"/>
<organism evidence="1 2">
    <name type="scientific">Phocaeicola dorei</name>
    <dbReference type="NCBI Taxonomy" id="357276"/>
    <lineage>
        <taxon>Bacteria</taxon>
        <taxon>Pseudomonadati</taxon>
        <taxon>Bacteroidota</taxon>
        <taxon>Bacteroidia</taxon>
        <taxon>Bacteroidales</taxon>
        <taxon>Bacteroidaceae</taxon>
        <taxon>Phocaeicola</taxon>
    </lineage>
</organism>
<evidence type="ECO:0000313" key="2">
    <source>
        <dbReference type="Proteomes" id="UP000500949"/>
    </source>
</evidence>